<dbReference type="PANTHER" id="PTHR21580:SF28">
    <property type="entry name" value="BOREALIN N-TERMINAL DOMAIN-CONTAINING PROTEIN-RELATED"/>
    <property type="match status" value="1"/>
</dbReference>
<sequence>MHHSYLNIKAATMSSKRLPTGTESNPGPGHYDPSTDFTKRSIPGGRVGTAKQRQPFDLQFTPGPGHYQSQSATKRRPPSYKIGSEQRRLVNQQEVPGPGTYDISRDGGGKQYTLRPKYTDRLPDGTPGPLDYYPNVSQTKSRPASCRVGTEIREKNQQNENPAPNQYQLNQTNPGPKFPQVIIKKLLGSALNPEYLIEMMLAQDQDSIIFHLILRTFQTIQFQIRATYRCDIYILYYSTQEIYHSQKQHNHGSQIFPKGSFI</sequence>
<name>A0A8J8SUE7_HALGN</name>
<dbReference type="InterPro" id="IPR010736">
    <property type="entry name" value="SHIPPO-rpt"/>
</dbReference>
<dbReference type="Proteomes" id="UP000785679">
    <property type="component" value="Unassembled WGS sequence"/>
</dbReference>
<comment type="caution">
    <text evidence="2">The sequence shown here is derived from an EMBL/GenBank/DDBJ whole genome shotgun (WGS) entry which is preliminary data.</text>
</comment>
<dbReference type="AlphaFoldDB" id="A0A8J8SUE7"/>
<evidence type="ECO:0000256" key="1">
    <source>
        <dbReference type="SAM" id="MobiDB-lite"/>
    </source>
</evidence>
<evidence type="ECO:0000313" key="3">
    <source>
        <dbReference type="Proteomes" id="UP000785679"/>
    </source>
</evidence>
<dbReference type="EMBL" id="RRYP01030708">
    <property type="protein sequence ID" value="TNV71104.1"/>
    <property type="molecule type" value="Genomic_DNA"/>
</dbReference>
<feature type="compositionally biased region" description="Polar residues" evidence="1">
    <location>
        <begin position="12"/>
        <end position="25"/>
    </location>
</feature>
<dbReference type="PANTHER" id="PTHR21580">
    <property type="entry name" value="SHIPPO-1-RELATED"/>
    <property type="match status" value="1"/>
</dbReference>
<dbReference type="InterPro" id="IPR051291">
    <property type="entry name" value="CIMAP"/>
</dbReference>
<accession>A0A8J8SUE7</accession>
<gene>
    <name evidence="2" type="ORF">FGO68_gene14023</name>
</gene>
<proteinExistence type="predicted"/>
<feature type="region of interest" description="Disordered" evidence="1">
    <location>
        <begin position="1"/>
        <end position="141"/>
    </location>
</feature>
<evidence type="ECO:0000313" key="2">
    <source>
        <dbReference type="EMBL" id="TNV71104.1"/>
    </source>
</evidence>
<protein>
    <submittedName>
        <fullName evidence="2">Uncharacterized protein</fullName>
    </submittedName>
</protein>
<dbReference type="Pfam" id="PF07004">
    <property type="entry name" value="SHIPPO-rpt"/>
    <property type="match status" value="3"/>
</dbReference>
<organism evidence="2 3">
    <name type="scientific">Halteria grandinella</name>
    <dbReference type="NCBI Taxonomy" id="5974"/>
    <lineage>
        <taxon>Eukaryota</taxon>
        <taxon>Sar</taxon>
        <taxon>Alveolata</taxon>
        <taxon>Ciliophora</taxon>
        <taxon>Intramacronucleata</taxon>
        <taxon>Spirotrichea</taxon>
        <taxon>Stichotrichia</taxon>
        <taxon>Sporadotrichida</taxon>
        <taxon>Halteriidae</taxon>
        <taxon>Halteria</taxon>
    </lineage>
</organism>
<reference evidence="2" key="1">
    <citation type="submission" date="2019-06" db="EMBL/GenBank/DDBJ databases">
        <authorList>
            <person name="Zheng W."/>
        </authorList>
    </citation>
    <scope>NUCLEOTIDE SEQUENCE</scope>
    <source>
        <strain evidence="2">QDHG01</strain>
    </source>
</reference>
<keyword evidence="3" id="KW-1185">Reference proteome</keyword>
<dbReference type="OrthoDB" id="282445at2759"/>